<gene>
    <name evidence="3" type="ORF">ACFQLX_05910</name>
</gene>
<dbReference type="PANTHER" id="PTHR33371">
    <property type="entry name" value="INTERMEMBRANE PHOSPHOLIPID TRANSPORT SYSTEM BINDING PROTEIN MLAD-RELATED"/>
    <property type="match status" value="1"/>
</dbReference>
<dbReference type="PANTHER" id="PTHR33371:SF18">
    <property type="entry name" value="MCE-FAMILY PROTEIN MCE3C"/>
    <property type="match status" value="1"/>
</dbReference>
<dbReference type="EMBL" id="JBHSZO010000006">
    <property type="protein sequence ID" value="MFC7217709.1"/>
    <property type="molecule type" value="Genomic_DNA"/>
</dbReference>
<evidence type="ECO:0000259" key="1">
    <source>
        <dbReference type="Pfam" id="PF02470"/>
    </source>
</evidence>
<name>A0ABW2GFA8_9ACTN</name>
<evidence type="ECO:0000313" key="4">
    <source>
        <dbReference type="Proteomes" id="UP001596413"/>
    </source>
</evidence>
<dbReference type="NCBIfam" id="TIGR00996">
    <property type="entry name" value="Mtu_fam_mce"/>
    <property type="match status" value="1"/>
</dbReference>
<feature type="domain" description="Mce/MlaD" evidence="1">
    <location>
        <begin position="45"/>
        <end position="118"/>
    </location>
</feature>
<keyword evidence="4" id="KW-1185">Reference proteome</keyword>
<dbReference type="InterPro" id="IPR003399">
    <property type="entry name" value="Mce/MlaD"/>
</dbReference>
<evidence type="ECO:0000313" key="3">
    <source>
        <dbReference type="EMBL" id="MFC7217709.1"/>
    </source>
</evidence>
<dbReference type="Pfam" id="PF11887">
    <property type="entry name" value="Mce4_CUP1"/>
    <property type="match status" value="1"/>
</dbReference>
<protein>
    <submittedName>
        <fullName evidence="3">MCE family protein</fullName>
    </submittedName>
</protein>
<sequence length="342" mass="36627">MRRPEIKPIRERNPVALALVGLLVLTLLALGAYRVDALPVIGSQGTAYSADFKESAGLDAGDEVRIAGVKVGEVTGVGLDGPKVRVDFRVEGSWVGNASTAGIAIKTLLGGKYLALDPRGDAPQDPGRRIPLDRTTSPYDVTQAMEGLANTFGELDTAALEAGFQAIADTFRDTPPDVRNAANGLADLSRTISSRDTQLARLLGGSDEVTRTLKDQNARFQQLLTDGNLLLEEIRSRRAAIHALFTGTRDLGVELAGLVEDNEQQIGTTLDALDRVTGVLQRNEKNLDKVLATVGPYYRLLGNTLGNGRWLDAYLCGIVPKEYAPNGVPDHGCMSPKRKGGR</sequence>
<dbReference type="InterPro" id="IPR052336">
    <property type="entry name" value="MlaD_Phospholipid_Transporter"/>
</dbReference>
<reference evidence="4" key="1">
    <citation type="journal article" date="2019" name="Int. J. Syst. Evol. Microbiol.">
        <title>The Global Catalogue of Microorganisms (GCM) 10K type strain sequencing project: providing services to taxonomists for standard genome sequencing and annotation.</title>
        <authorList>
            <consortium name="The Broad Institute Genomics Platform"/>
            <consortium name="The Broad Institute Genome Sequencing Center for Infectious Disease"/>
            <person name="Wu L."/>
            <person name="Ma J."/>
        </authorList>
    </citation>
    <scope>NUCLEOTIDE SEQUENCE [LARGE SCALE GENOMIC DNA]</scope>
    <source>
        <strain evidence="4">CGMCC 1.13681</strain>
    </source>
</reference>
<proteinExistence type="predicted"/>
<evidence type="ECO:0000259" key="2">
    <source>
        <dbReference type="Pfam" id="PF11887"/>
    </source>
</evidence>
<dbReference type="PRINTS" id="PR01782">
    <property type="entry name" value="MCEVIRFACTOR"/>
</dbReference>
<dbReference type="RefSeq" id="WP_386412744.1">
    <property type="nucleotide sequence ID" value="NZ_JBHSZO010000006.1"/>
</dbReference>
<feature type="domain" description="Mammalian cell entry C-terminal" evidence="2">
    <location>
        <begin position="126"/>
        <end position="297"/>
    </location>
</feature>
<comment type="caution">
    <text evidence="3">The sequence shown here is derived from an EMBL/GenBank/DDBJ whole genome shotgun (WGS) entry which is preliminary data.</text>
</comment>
<accession>A0ABW2GFA8</accession>
<dbReference type="InterPro" id="IPR024516">
    <property type="entry name" value="Mce_C"/>
</dbReference>
<dbReference type="Pfam" id="PF02470">
    <property type="entry name" value="MlaD"/>
    <property type="match status" value="1"/>
</dbReference>
<organism evidence="3 4">
    <name type="scientific">Streptomyces polyrhachis</name>
    <dbReference type="NCBI Taxonomy" id="1282885"/>
    <lineage>
        <taxon>Bacteria</taxon>
        <taxon>Bacillati</taxon>
        <taxon>Actinomycetota</taxon>
        <taxon>Actinomycetes</taxon>
        <taxon>Kitasatosporales</taxon>
        <taxon>Streptomycetaceae</taxon>
        <taxon>Streptomyces</taxon>
    </lineage>
</organism>
<dbReference type="Proteomes" id="UP001596413">
    <property type="component" value="Unassembled WGS sequence"/>
</dbReference>
<dbReference type="InterPro" id="IPR005693">
    <property type="entry name" value="Mce"/>
</dbReference>